<keyword evidence="2" id="KW-0812">Transmembrane</keyword>
<name>A0A368JR19_9BACT</name>
<dbReference type="AlphaFoldDB" id="A0A368JR19"/>
<gene>
    <name evidence="3" type="ORF">DUE52_08835</name>
</gene>
<feature type="compositionally biased region" description="Basic and acidic residues" evidence="1">
    <location>
        <begin position="208"/>
        <end position="220"/>
    </location>
</feature>
<evidence type="ECO:0000313" key="4">
    <source>
        <dbReference type="Proteomes" id="UP000253383"/>
    </source>
</evidence>
<feature type="transmembrane region" description="Helical" evidence="2">
    <location>
        <begin position="60"/>
        <end position="81"/>
    </location>
</feature>
<reference evidence="3 4" key="1">
    <citation type="submission" date="2018-07" db="EMBL/GenBank/DDBJ databases">
        <title>Genome analysis of Larkinella rosea.</title>
        <authorList>
            <person name="Zhou Z."/>
            <person name="Wang G."/>
        </authorList>
    </citation>
    <scope>NUCLEOTIDE SEQUENCE [LARGE SCALE GENOMIC DNA]</scope>
    <source>
        <strain evidence="4">zzj9</strain>
    </source>
</reference>
<organism evidence="3 4">
    <name type="scientific">Larkinella punicea</name>
    <dbReference type="NCBI Taxonomy" id="2315727"/>
    <lineage>
        <taxon>Bacteria</taxon>
        <taxon>Pseudomonadati</taxon>
        <taxon>Bacteroidota</taxon>
        <taxon>Cytophagia</taxon>
        <taxon>Cytophagales</taxon>
        <taxon>Spirosomataceae</taxon>
        <taxon>Larkinella</taxon>
    </lineage>
</organism>
<dbReference type="InterPro" id="IPR025961">
    <property type="entry name" value="Metal_resist"/>
</dbReference>
<evidence type="ECO:0000256" key="1">
    <source>
        <dbReference type="SAM" id="MobiDB-lite"/>
    </source>
</evidence>
<protein>
    <recommendedName>
        <fullName evidence="5">Periplasmic heavy metal sensor</fullName>
    </recommendedName>
</protein>
<dbReference type="OrthoDB" id="595025at2"/>
<evidence type="ECO:0000313" key="3">
    <source>
        <dbReference type="EMBL" id="RCR69932.1"/>
    </source>
</evidence>
<feature type="region of interest" description="Disordered" evidence="1">
    <location>
        <begin position="194"/>
        <end position="220"/>
    </location>
</feature>
<dbReference type="Gene3D" id="1.20.120.1490">
    <property type="match status" value="1"/>
</dbReference>
<sequence>MPSERSACWWHSMCRWRSGKPAPARPCRNPMPEPTKLLYRIINWTTKLFTPMNDRNRVRMLIGIIIALVLLNAGLLTWMWLGSQRHHREGDGRSYLSKTLGFSEEQRTQYRAMRQSHFKTIRPLLDSMRQERQRFFRQVNDSTQTDVQLTQQARQLEEYSVRLDVLTLRHFQQVSALCTPEQRQKLQKVLAERPGFGSFSGSGWSGKHRSDSSRRDRSEK</sequence>
<proteinExistence type="predicted"/>
<dbReference type="Pfam" id="PF13801">
    <property type="entry name" value="Metal_resist"/>
    <property type="match status" value="1"/>
</dbReference>
<comment type="caution">
    <text evidence="3">The sequence shown here is derived from an EMBL/GenBank/DDBJ whole genome shotgun (WGS) entry which is preliminary data.</text>
</comment>
<keyword evidence="4" id="KW-1185">Reference proteome</keyword>
<keyword evidence="2" id="KW-1133">Transmembrane helix</keyword>
<accession>A0A368JR19</accession>
<evidence type="ECO:0000256" key="2">
    <source>
        <dbReference type="SAM" id="Phobius"/>
    </source>
</evidence>
<dbReference type="Proteomes" id="UP000253383">
    <property type="component" value="Unassembled WGS sequence"/>
</dbReference>
<keyword evidence="2" id="KW-0472">Membrane</keyword>
<evidence type="ECO:0008006" key="5">
    <source>
        <dbReference type="Google" id="ProtNLM"/>
    </source>
</evidence>
<dbReference type="EMBL" id="QOWE01000006">
    <property type="protein sequence ID" value="RCR69932.1"/>
    <property type="molecule type" value="Genomic_DNA"/>
</dbReference>